<feature type="compositionally biased region" description="Polar residues" evidence="1">
    <location>
        <begin position="531"/>
        <end position="540"/>
    </location>
</feature>
<dbReference type="Gene3D" id="2.60.120.380">
    <property type="match status" value="1"/>
</dbReference>
<name>W4LZI8_ENTF1</name>
<dbReference type="HOGENOM" id="CLU_493226_0_0_7"/>
<proteinExistence type="predicted"/>
<evidence type="ECO:0000256" key="1">
    <source>
        <dbReference type="SAM" id="MobiDB-lite"/>
    </source>
</evidence>
<feature type="region of interest" description="Disordered" evidence="1">
    <location>
        <begin position="531"/>
        <end position="552"/>
    </location>
</feature>
<evidence type="ECO:0008006" key="4">
    <source>
        <dbReference type="Google" id="ProtNLM"/>
    </source>
</evidence>
<evidence type="ECO:0000313" key="2">
    <source>
        <dbReference type="EMBL" id="ETX03303.1"/>
    </source>
</evidence>
<organism evidence="2 3">
    <name type="scientific">Entotheonella factor</name>
    <dbReference type="NCBI Taxonomy" id="1429438"/>
    <lineage>
        <taxon>Bacteria</taxon>
        <taxon>Pseudomonadati</taxon>
        <taxon>Nitrospinota/Tectimicrobiota group</taxon>
        <taxon>Candidatus Tectimicrobiota</taxon>
        <taxon>Candidatus Entotheonellia</taxon>
        <taxon>Candidatus Entotheonellales</taxon>
        <taxon>Candidatus Entotheonellaceae</taxon>
        <taxon>Candidatus Entotheonella</taxon>
    </lineage>
</organism>
<feature type="compositionally biased region" description="Basic residues" evidence="1">
    <location>
        <begin position="543"/>
        <end position="552"/>
    </location>
</feature>
<evidence type="ECO:0000313" key="3">
    <source>
        <dbReference type="Proteomes" id="UP000019141"/>
    </source>
</evidence>
<keyword evidence="3" id="KW-1185">Reference proteome</keyword>
<dbReference type="Proteomes" id="UP000019141">
    <property type="component" value="Unassembled WGS sequence"/>
</dbReference>
<reference evidence="2 3" key="1">
    <citation type="journal article" date="2014" name="Nature">
        <title>An environmental bacterial taxon with a large and distinct metabolic repertoire.</title>
        <authorList>
            <person name="Wilson M.C."/>
            <person name="Mori T."/>
            <person name="Ruckert C."/>
            <person name="Uria A.R."/>
            <person name="Helf M.J."/>
            <person name="Takada K."/>
            <person name="Gernert C."/>
            <person name="Steffens U.A."/>
            <person name="Heycke N."/>
            <person name="Schmitt S."/>
            <person name="Rinke C."/>
            <person name="Helfrich E.J."/>
            <person name="Brachmann A.O."/>
            <person name="Gurgui C."/>
            <person name="Wakimoto T."/>
            <person name="Kracht M."/>
            <person name="Crusemann M."/>
            <person name="Hentschel U."/>
            <person name="Abe I."/>
            <person name="Matsunaga S."/>
            <person name="Kalinowski J."/>
            <person name="Takeyama H."/>
            <person name="Piel J."/>
        </authorList>
    </citation>
    <scope>NUCLEOTIDE SEQUENCE [LARGE SCALE GENOMIC DNA]</scope>
    <source>
        <strain evidence="3">TSY1</strain>
    </source>
</reference>
<gene>
    <name evidence="2" type="ORF">ETSY1_00390</name>
</gene>
<protein>
    <recommendedName>
        <fullName evidence="4">Peptidase C-terminal archaeal/bacterial domain-containing protein</fullName>
    </recommendedName>
</protein>
<sequence>MTWQSKFGYTVLIMLIWLSVATAARVVMEDGDAGSLPDEAQIVNEEVDLSDGILEIHGSITPGNDEDMYRIEISIPMLFSANTNLPGVFIEDTRLFLFDVNGNGVCANHDNPNALPGDPNASLAVIPQGTCEISFNTLIPPGTYFIAISTVERYPVFTAGDPSSHIFPDTPRDLVVRPFVNAGPIAGWEGTGQRGDLYIIQLTGVNYPDPKCEFVGKTDDDNSNATTLHYLATDPNLNIASVDVTRLNLLVDSDLVPEVRIPLDPADPDNPDTLAVLGQGDSLSIDPPRDTVAIDVYNPNRFADLESEIRVTNTVGGVGFCSFLANRDLEPNPPFCSGPQVVEGEPRPTLQEIVQDAQSGIQRIEVDFLRNADLTINGRPAGRSDVIEFSPPTTRPITIRAVKIDETERATVVVLIYDNAGNVSRCDPHILHFVLEDSFVIRENVAGLGQAEHHVTIHNGDNGVTLVAVQANEGQVHARRLDDHEEGWVNTEADMVEGNDNTIKLTVIGDQGSETIVVIADQASNQPVVTTTNLSTTQPLNVKHNHNWGRAP</sequence>
<comment type="caution">
    <text evidence="2">The sequence shown here is derived from an EMBL/GenBank/DDBJ whole genome shotgun (WGS) entry which is preliminary data.</text>
</comment>
<dbReference type="EMBL" id="AZHW01000061">
    <property type="protein sequence ID" value="ETX03303.1"/>
    <property type="molecule type" value="Genomic_DNA"/>
</dbReference>
<dbReference type="AlphaFoldDB" id="W4LZI8"/>
<accession>W4LZI8</accession>